<evidence type="ECO:0000256" key="2">
    <source>
        <dbReference type="ARBA" id="ARBA00012552"/>
    </source>
</evidence>
<dbReference type="Proteomes" id="UP000549394">
    <property type="component" value="Unassembled WGS sequence"/>
</dbReference>
<comment type="catalytic activity">
    <reaction evidence="8">
        <text>ATP + H2O = ADP + phosphate + H(+)</text>
        <dbReference type="Rhea" id="RHEA:13065"/>
        <dbReference type="ChEBI" id="CHEBI:15377"/>
        <dbReference type="ChEBI" id="CHEBI:15378"/>
        <dbReference type="ChEBI" id="CHEBI:30616"/>
        <dbReference type="ChEBI" id="CHEBI:43474"/>
        <dbReference type="ChEBI" id="CHEBI:456216"/>
        <dbReference type="EC" id="3.6.4.13"/>
    </reaction>
</comment>
<dbReference type="InterPro" id="IPR014001">
    <property type="entry name" value="Helicase_ATP-bd"/>
</dbReference>
<protein>
    <recommendedName>
        <fullName evidence="2">RNA helicase</fullName>
        <ecNumber evidence="2">3.6.4.13</ecNumber>
    </recommendedName>
</protein>
<dbReference type="PROSITE" id="PS51192">
    <property type="entry name" value="HELICASE_ATP_BIND_1"/>
    <property type="match status" value="1"/>
</dbReference>
<dbReference type="GO" id="GO:0016787">
    <property type="term" value="F:hydrolase activity"/>
    <property type="evidence" value="ECO:0007669"/>
    <property type="project" value="UniProtKB-KW"/>
</dbReference>
<name>A0A7I8VLI1_9ANNE</name>
<dbReference type="SMART" id="SM00490">
    <property type="entry name" value="HELICc"/>
    <property type="match status" value="1"/>
</dbReference>
<dbReference type="PROSITE" id="PS51194">
    <property type="entry name" value="HELICASE_CTER"/>
    <property type="match status" value="1"/>
</dbReference>
<dbReference type="SUPFAM" id="SSF54768">
    <property type="entry name" value="dsRNA-binding domain-like"/>
    <property type="match status" value="1"/>
</dbReference>
<gene>
    <name evidence="13" type="ORF">DGYR_LOCUS5679</name>
</gene>
<evidence type="ECO:0000313" key="13">
    <source>
        <dbReference type="EMBL" id="CAD5117121.1"/>
    </source>
</evidence>
<dbReference type="PANTHER" id="PTHR18934">
    <property type="entry name" value="ATP-DEPENDENT RNA HELICASE"/>
    <property type="match status" value="1"/>
</dbReference>
<keyword evidence="6" id="KW-0347">Helicase</keyword>
<reference evidence="13 14" key="1">
    <citation type="submission" date="2020-08" db="EMBL/GenBank/DDBJ databases">
        <authorList>
            <person name="Hejnol A."/>
        </authorList>
    </citation>
    <scope>NUCLEOTIDE SEQUENCE [LARGE SCALE GENOMIC DNA]</scope>
</reference>
<organism evidence="13 14">
    <name type="scientific">Dimorphilus gyrociliatus</name>
    <dbReference type="NCBI Taxonomy" id="2664684"/>
    <lineage>
        <taxon>Eukaryota</taxon>
        <taxon>Metazoa</taxon>
        <taxon>Spiralia</taxon>
        <taxon>Lophotrochozoa</taxon>
        <taxon>Annelida</taxon>
        <taxon>Polychaeta</taxon>
        <taxon>Polychaeta incertae sedis</taxon>
        <taxon>Dinophilidae</taxon>
        <taxon>Dimorphilus</taxon>
    </lineage>
</organism>
<dbReference type="SMART" id="SM00847">
    <property type="entry name" value="HA2"/>
    <property type="match status" value="1"/>
</dbReference>
<feature type="domain" description="Helicase C-terminal" evidence="12">
    <location>
        <begin position="823"/>
        <end position="996"/>
    </location>
</feature>
<keyword evidence="4" id="KW-0547">Nucleotide-binding</keyword>
<evidence type="ECO:0000256" key="1">
    <source>
        <dbReference type="ARBA" id="ARBA00008792"/>
    </source>
</evidence>
<dbReference type="Gene3D" id="1.20.120.1080">
    <property type="match status" value="1"/>
</dbReference>
<proteinExistence type="inferred from homology"/>
<evidence type="ECO:0000313" key="14">
    <source>
        <dbReference type="Proteomes" id="UP000549394"/>
    </source>
</evidence>
<evidence type="ECO:0000256" key="8">
    <source>
        <dbReference type="ARBA" id="ARBA00047984"/>
    </source>
</evidence>
<keyword evidence="7" id="KW-0067">ATP-binding</keyword>
<keyword evidence="5" id="KW-0378">Hydrolase</keyword>
<accession>A0A7I8VLI1</accession>
<dbReference type="Pfam" id="PF07717">
    <property type="entry name" value="OB_NTP_bind"/>
    <property type="match status" value="1"/>
</dbReference>
<evidence type="ECO:0000256" key="3">
    <source>
        <dbReference type="ARBA" id="ARBA00022490"/>
    </source>
</evidence>
<dbReference type="InterPro" id="IPR056890">
    <property type="entry name" value="UBA_DHX29-like"/>
</dbReference>
<feature type="domain" description="Helicase ATP-binding" evidence="11">
    <location>
        <begin position="537"/>
        <end position="712"/>
    </location>
</feature>
<dbReference type="Pfam" id="PF21010">
    <property type="entry name" value="HA2_C"/>
    <property type="match status" value="1"/>
</dbReference>
<dbReference type="InterPro" id="IPR056328">
    <property type="entry name" value="DSRM_DHX29"/>
</dbReference>
<feature type="coiled-coil region" evidence="9">
    <location>
        <begin position="229"/>
        <end position="256"/>
    </location>
</feature>
<dbReference type="FunFam" id="3.40.50.300:FF:000325">
    <property type="entry name" value="ATP-dependent RNA helicase DHX29"/>
    <property type="match status" value="1"/>
</dbReference>
<evidence type="ECO:0000256" key="4">
    <source>
        <dbReference type="ARBA" id="ARBA00022741"/>
    </source>
</evidence>
<keyword evidence="9" id="KW-0175">Coiled coil</keyword>
<dbReference type="SMART" id="SM00487">
    <property type="entry name" value="DEXDc"/>
    <property type="match status" value="1"/>
</dbReference>
<dbReference type="InterPro" id="IPR011709">
    <property type="entry name" value="DEAD-box_helicase_OB_fold"/>
</dbReference>
<feature type="compositionally biased region" description="Basic and acidic residues" evidence="10">
    <location>
        <begin position="196"/>
        <end position="205"/>
    </location>
</feature>
<dbReference type="Pfam" id="PF24385">
    <property type="entry name" value="DSRM_DHX29"/>
    <property type="match status" value="1"/>
</dbReference>
<dbReference type="PANTHER" id="PTHR18934:SF264">
    <property type="entry name" value="ATP-DEPENDENT RNA HELICASE DHX29"/>
    <property type="match status" value="1"/>
</dbReference>
<dbReference type="GO" id="GO:0005524">
    <property type="term" value="F:ATP binding"/>
    <property type="evidence" value="ECO:0007669"/>
    <property type="project" value="UniProtKB-KW"/>
</dbReference>
<dbReference type="Pfam" id="PF00271">
    <property type="entry name" value="Helicase_C"/>
    <property type="match status" value="1"/>
</dbReference>
<evidence type="ECO:0000256" key="7">
    <source>
        <dbReference type="ARBA" id="ARBA00022840"/>
    </source>
</evidence>
<dbReference type="GO" id="GO:0003723">
    <property type="term" value="F:RNA binding"/>
    <property type="evidence" value="ECO:0007669"/>
    <property type="project" value="TreeGrafter"/>
</dbReference>
<comment type="similarity">
    <text evidence="1">Belongs to the DEAD box helicase family. DEAH subfamily.</text>
</comment>
<dbReference type="Pfam" id="PF00270">
    <property type="entry name" value="DEAD"/>
    <property type="match status" value="1"/>
</dbReference>
<dbReference type="OrthoDB" id="5600252at2759"/>
<dbReference type="GO" id="GO:0003724">
    <property type="term" value="F:RNA helicase activity"/>
    <property type="evidence" value="ECO:0007669"/>
    <property type="project" value="UniProtKB-EC"/>
</dbReference>
<comment type="caution">
    <text evidence="13">The sequence shown here is derived from an EMBL/GenBank/DDBJ whole genome shotgun (WGS) entry which is preliminary data.</text>
</comment>
<evidence type="ECO:0000259" key="11">
    <source>
        <dbReference type="PROSITE" id="PS51192"/>
    </source>
</evidence>
<dbReference type="InterPro" id="IPR002464">
    <property type="entry name" value="DNA/RNA_helicase_DEAH_CS"/>
</dbReference>
<evidence type="ECO:0000256" key="6">
    <source>
        <dbReference type="ARBA" id="ARBA00022806"/>
    </source>
</evidence>
<evidence type="ECO:0000256" key="9">
    <source>
        <dbReference type="SAM" id="Coils"/>
    </source>
</evidence>
<evidence type="ECO:0000256" key="5">
    <source>
        <dbReference type="ARBA" id="ARBA00022801"/>
    </source>
</evidence>
<dbReference type="Gene3D" id="3.40.50.300">
    <property type="entry name" value="P-loop containing nucleotide triphosphate hydrolases"/>
    <property type="match status" value="2"/>
</dbReference>
<dbReference type="EC" id="3.6.4.13" evidence="2"/>
<dbReference type="SUPFAM" id="SSF52540">
    <property type="entry name" value="P-loop containing nucleoside triphosphate hydrolases"/>
    <property type="match status" value="1"/>
</dbReference>
<dbReference type="EMBL" id="CAJFCJ010000007">
    <property type="protein sequence ID" value="CAD5117121.1"/>
    <property type="molecule type" value="Genomic_DNA"/>
</dbReference>
<keyword evidence="3" id="KW-0963">Cytoplasm</keyword>
<sequence length="1284" mass="146236">MNTREKRNGKKKDTVAQPLKDVAKVKKSYASKELTAAAIVEQETYPRIELEEEVENNLVKLLKTNLENRLKSTVISNRLTAKKLTDVYNALFDYGFKQEQIEIAMDHVLPQGGDLIDALDWLCLNLKSDQLPKGFCHIKKTDTKPREKFQENLTNKRIETKSVKAPPKKDIESDKANMKDWILRYAEDTDSSDDESNAKKSVEENPNEKYARIDYLIAETKQKAQLAKAERNKKASKELSTKINQLMQELRTIEKHPQFNLSSVQKYEPPPEGKVPDLTSDLVHKKSSIDDDDNDDECDVGLLGFDSLECSNPEKIEKPKFQKRSFSYTRQQWTGKSPKQFLIDWLRKNLKNSPPPRFKPIQVSGSLWRSRCIVNRKDGDVEVIPDIVCENVKEAEHLASTLALFQLCGGQRIHQLLPPPYRDIWLEWKKAEEDIVQSGKEQISKPRDAFVSQLVKKLSKIKVSLSDVSNNEQDNVCNDWEDIPVSPVTTSKLNLKDPTIKARCRDILLAASKQQEYEKLLKTREQLPVYKYRDEVISAINKYDVTIICGETGSGKSTQIPHFLLQDLLVDKDFLDCNLICTQPRRISTVSLASRTALEMNTNKPGSRDSLIGYQIRFEAKTSPTMKLLYCTTGVLLRKIQNNVLLNGTSHVIIDEVHERSVDSDFLLVTLKNLVKERKRLRKPLKVILMSATLDAQKFIDYFESSDDDVRQILDVKLVSLPGRTFPVQNFFLEDIVEQTGFCPEEAEVNDNSNYVTENLSISAKGGKSFKEQVSYSTQEVEHNDLELDTTKYSAQTIQTVNRLNGILKLNLDIILETIKLIERKEEFNQVQGGILVFLPGLAHIQELYDMILYDAELSKRKHKVLPLHSTLSNDSQEEIFKYPPKGHRKIVLATNIAETGITIPDIVFVIDSGKVKENWFDENTQMSRLKEVFVSRASADQRKGRAGRVREGFCFRLYTHMRYNSMKQFTTPEILRVPLESLCLHILKCEEKDPEKILLSALDPPRPEAIRKSLSLLQEIGAVDCINMVLTPLGHHLSTLPVHVKLGRMLIFAAIFGVTEQIAIIAASMNEKSPFYVPVRKKEVAENALMNLSVSNSDQLTILNAFTKWQESRAKGRNAEKLYCDMNFIKRSTMIEIENISKELMKLVNSIGFNNDSQLIGNKLTAKDENMIKLILTGGIYPNIGQIRKIERTEGDRTPLTDCLTNQGKVLVHPSSVNKNINMDGFIIYHEKTKGEKNTFIRGTTLIDNISLLMFGGDIQVFHANQTVTVDGWIKLKVRTLAF</sequence>
<dbReference type="FunFam" id="3.40.50.300:FF:000500">
    <property type="entry name" value="ATP-dependent RNA helicase DHX29"/>
    <property type="match status" value="1"/>
</dbReference>
<feature type="region of interest" description="Disordered" evidence="10">
    <location>
        <begin position="186"/>
        <end position="205"/>
    </location>
</feature>
<dbReference type="InterPro" id="IPR027417">
    <property type="entry name" value="P-loop_NTPase"/>
</dbReference>
<dbReference type="InterPro" id="IPR007502">
    <property type="entry name" value="Helicase-assoc_dom"/>
</dbReference>
<evidence type="ECO:0000256" key="10">
    <source>
        <dbReference type="SAM" id="MobiDB-lite"/>
    </source>
</evidence>
<dbReference type="CDD" id="cd18791">
    <property type="entry name" value="SF2_C_RHA"/>
    <property type="match status" value="1"/>
</dbReference>
<dbReference type="InterPro" id="IPR011545">
    <property type="entry name" value="DEAD/DEAH_box_helicase_dom"/>
</dbReference>
<dbReference type="Pfam" id="PF24899">
    <property type="entry name" value="UBA_DHX29"/>
    <property type="match status" value="1"/>
</dbReference>
<keyword evidence="14" id="KW-1185">Reference proteome</keyword>
<dbReference type="InterPro" id="IPR001650">
    <property type="entry name" value="Helicase_C-like"/>
</dbReference>
<evidence type="ECO:0000259" key="12">
    <source>
        <dbReference type="PROSITE" id="PS51194"/>
    </source>
</evidence>
<dbReference type="PROSITE" id="PS00690">
    <property type="entry name" value="DEAH_ATP_HELICASE"/>
    <property type="match status" value="1"/>
</dbReference>